<sequence length="88" mass="9540">MNKQFLNSSIDELQGLTKNLVESQIAHEEIKSNSTSRPAIHSDYPPSDNTEIADCFVADDINLASVYSGFANDRLTPQPSAVLGGKIC</sequence>
<reference evidence="1" key="1">
    <citation type="submission" date="2013-11" db="EMBL/GenBank/DDBJ databases">
        <title>Genome sequence of the fusiform rust pathogen reveals effectors for host alternation and coevolution with pine.</title>
        <authorList>
            <consortium name="DOE Joint Genome Institute"/>
            <person name="Smith K."/>
            <person name="Pendleton A."/>
            <person name="Kubisiak T."/>
            <person name="Anderson C."/>
            <person name="Salamov A."/>
            <person name="Aerts A."/>
            <person name="Riley R."/>
            <person name="Clum A."/>
            <person name="Lindquist E."/>
            <person name="Ence D."/>
            <person name="Campbell M."/>
            <person name="Kronenberg Z."/>
            <person name="Feau N."/>
            <person name="Dhillon B."/>
            <person name="Hamelin R."/>
            <person name="Burleigh J."/>
            <person name="Smith J."/>
            <person name="Yandell M."/>
            <person name="Nelson C."/>
            <person name="Grigoriev I."/>
            <person name="Davis J."/>
        </authorList>
    </citation>
    <scope>NUCLEOTIDE SEQUENCE</scope>
    <source>
        <strain evidence="1">G11</strain>
    </source>
</reference>
<keyword evidence="2" id="KW-1185">Reference proteome</keyword>
<name>A0A9P6N4N6_9BASI</name>
<comment type="caution">
    <text evidence="1">The sequence shown here is derived from an EMBL/GenBank/DDBJ whole genome shotgun (WGS) entry which is preliminary data.</text>
</comment>
<dbReference type="Proteomes" id="UP000886653">
    <property type="component" value="Unassembled WGS sequence"/>
</dbReference>
<protein>
    <submittedName>
        <fullName evidence="1">Uncharacterized protein</fullName>
    </submittedName>
</protein>
<proteinExistence type="predicted"/>
<accession>A0A9P6N4N6</accession>
<gene>
    <name evidence="1" type="ORF">CROQUDRAFT_102706</name>
</gene>
<dbReference type="AlphaFoldDB" id="A0A9P6N4N6"/>
<organism evidence="1 2">
    <name type="scientific">Cronartium quercuum f. sp. fusiforme G11</name>
    <dbReference type="NCBI Taxonomy" id="708437"/>
    <lineage>
        <taxon>Eukaryota</taxon>
        <taxon>Fungi</taxon>
        <taxon>Dikarya</taxon>
        <taxon>Basidiomycota</taxon>
        <taxon>Pucciniomycotina</taxon>
        <taxon>Pucciniomycetes</taxon>
        <taxon>Pucciniales</taxon>
        <taxon>Coleosporiaceae</taxon>
        <taxon>Cronartium</taxon>
    </lineage>
</organism>
<evidence type="ECO:0000313" key="1">
    <source>
        <dbReference type="EMBL" id="KAG0138885.1"/>
    </source>
</evidence>
<dbReference type="EMBL" id="MU168300">
    <property type="protein sequence ID" value="KAG0138885.1"/>
    <property type="molecule type" value="Genomic_DNA"/>
</dbReference>
<evidence type="ECO:0000313" key="2">
    <source>
        <dbReference type="Proteomes" id="UP000886653"/>
    </source>
</evidence>